<protein>
    <submittedName>
        <fullName evidence="2">LamG-like jellyroll fold domain-containing protein</fullName>
    </submittedName>
</protein>
<dbReference type="Gene3D" id="2.60.120.200">
    <property type="match status" value="1"/>
</dbReference>
<dbReference type="SUPFAM" id="SSF49899">
    <property type="entry name" value="Concanavalin A-like lectins/glucanases"/>
    <property type="match status" value="1"/>
</dbReference>
<dbReference type="NCBIfam" id="TIGR02595">
    <property type="entry name" value="PEP_CTERM"/>
    <property type="match status" value="1"/>
</dbReference>
<dbReference type="EMBL" id="CP136864">
    <property type="protein sequence ID" value="WOJ92362.1"/>
    <property type="molecule type" value="Genomic_DNA"/>
</dbReference>
<dbReference type="Pfam" id="PF07589">
    <property type="entry name" value="PEP-CTERM"/>
    <property type="match status" value="1"/>
</dbReference>
<dbReference type="InterPro" id="IPR013320">
    <property type="entry name" value="ConA-like_dom_sf"/>
</dbReference>
<dbReference type="InterPro" id="IPR013424">
    <property type="entry name" value="Ice-binding_C"/>
</dbReference>
<organism evidence="2 3">
    <name type="scientific">Congregibacter variabilis</name>
    <dbReference type="NCBI Taxonomy" id="3081200"/>
    <lineage>
        <taxon>Bacteria</taxon>
        <taxon>Pseudomonadati</taxon>
        <taxon>Pseudomonadota</taxon>
        <taxon>Gammaproteobacteria</taxon>
        <taxon>Cellvibrionales</taxon>
        <taxon>Halieaceae</taxon>
        <taxon>Congregibacter</taxon>
    </lineage>
</organism>
<feature type="domain" description="Ice-binding protein C-terminal" evidence="1">
    <location>
        <begin position="236"/>
        <end position="258"/>
    </location>
</feature>
<name>A0ABZ0HYQ9_9GAMM</name>
<evidence type="ECO:0000313" key="3">
    <source>
        <dbReference type="Proteomes" id="UP001626537"/>
    </source>
</evidence>
<dbReference type="Proteomes" id="UP001626537">
    <property type="component" value="Chromosome"/>
</dbReference>
<keyword evidence="3" id="KW-1185">Reference proteome</keyword>
<dbReference type="Pfam" id="PF13385">
    <property type="entry name" value="Laminin_G_3"/>
    <property type="match status" value="1"/>
</dbReference>
<evidence type="ECO:0000259" key="1">
    <source>
        <dbReference type="Pfam" id="PF07589"/>
    </source>
</evidence>
<proteinExistence type="predicted"/>
<evidence type="ECO:0000313" key="2">
    <source>
        <dbReference type="EMBL" id="WOJ92362.1"/>
    </source>
</evidence>
<sequence length="260" mass="27017">MRKSTSDSTILRHVCGTLLTIGLGLGFSSVASAGLIHLWEANGDATDSVGGVDGTLAAGVTYAAGFDGQAFSFDGQGGLFSANVDISPSNFGAITFGAWVNIASVPNNRGWVIGHDNGGYDRSISLHDSRFSGSNIKPAAGVGKTYTSTLADLTLNEWKFVAASYQGNGQTTTVYFDGQSQEVLGTNNSNGNSFFTVGGLSTYAGHQINGLVDNIFIYDRALSVAELRNIEANGLPVPAPATLALIGLGLAGLGWQRRRS</sequence>
<reference evidence="2 3" key="1">
    <citation type="submission" date="2023-10" db="EMBL/GenBank/DDBJ databases">
        <title>Two novel species belonging to the OM43/NOR5 clade.</title>
        <authorList>
            <person name="Park M."/>
        </authorList>
    </citation>
    <scope>NUCLEOTIDE SEQUENCE [LARGE SCALE GENOMIC DNA]</scope>
    <source>
        <strain evidence="2 3">IMCC43200</strain>
    </source>
</reference>
<dbReference type="RefSeq" id="WP_407346957.1">
    <property type="nucleotide sequence ID" value="NZ_CP136864.1"/>
</dbReference>
<gene>
    <name evidence="2" type="ORF">R0135_11260</name>
</gene>
<accession>A0ABZ0HYQ9</accession>